<keyword evidence="3" id="KW-1185">Reference proteome</keyword>
<reference evidence="3" key="1">
    <citation type="submission" date="2013-03" db="EMBL/GenBank/DDBJ databases">
        <title>The Genome Sequence of Anopheles dirus WRAIR2.</title>
        <authorList>
            <consortium name="The Broad Institute Genomics Platform"/>
            <person name="Neafsey D.E."/>
            <person name="Walton C."/>
            <person name="Walker B."/>
            <person name="Young S.K."/>
            <person name="Zeng Q."/>
            <person name="Gargeya S."/>
            <person name="Fitzgerald M."/>
            <person name="Haas B."/>
            <person name="Abouelleil A."/>
            <person name="Allen A.W."/>
            <person name="Alvarado L."/>
            <person name="Arachchi H.M."/>
            <person name="Berlin A.M."/>
            <person name="Chapman S.B."/>
            <person name="Gainer-Dewar J."/>
            <person name="Goldberg J."/>
            <person name="Griggs A."/>
            <person name="Gujja S."/>
            <person name="Hansen M."/>
            <person name="Howarth C."/>
            <person name="Imamovic A."/>
            <person name="Ireland A."/>
            <person name="Larimer J."/>
            <person name="McCowan C."/>
            <person name="Murphy C."/>
            <person name="Pearson M."/>
            <person name="Poon T.W."/>
            <person name="Priest M."/>
            <person name="Roberts A."/>
            <person name="Saif S."/>
            <person name="Shea T."/>
            <person name="Sisk P."/>
            <person name="Sykes S."/>
            <person name="Wortman J."/>
            <person name="Nusbaum C."/>
            <person name="Birren B."/>
        </authorList>
    </citation>
    <scope>NUCLEOTIDE SEQUENCE [LARGE SCALE GENOMIC DNA]</scope>
    <source>
        <strain evidence="3">WRAIR2</strain>
    </source>
</reference>
<evidence type="ECO:0000256" key="1">
    <source>
        <dbReference type="SAM" id="Phobius"/>
    </source>
</evidence>
<sequence length="182" mass="20299">MVADLGTGHLFQAHRARDDFIIRFFGLNLCVRAIEILHQLVVIVEKFIDHRSIQKRIIDRRQFFVCQIVVIIVVNEHNFIHLIVRERIAVLSTSTRSISSNMPSESSESSIVSISVLGVVLCPRSPTCVSYCSGNVKIRSCMSALRAAIITSASGAPTRPYWMLYLIVLLKRTVSCGTTPIA</sequence>
<feature type="transmembrane region" description="Helical" evidence="1">
    <location>
        <begin position="20"/>
        <end position="42"/>
    </location>
</feature>
<accession>A0A182NWY9</accession>
<name>A0A182NWY9_9DIPT</name>
<dbReference type="VEuPathDB" id="VectorBase:ADIR014391"/>
<organism evidence="2 3">
    <name type="scientific">Anopheles dirus</name>
    <dbReference type="NCBI Taxonomy" id="7168"/>
    <lineage>
        <taxon>Eukaryota</taxon>
        <taxon>Metazoa</taxon>
        <taxon>Ecdysozoa</taxon>
        <taxon>Arthropoda</taxon>
        <taxon>Hexapoda</taxon>
        <taxon>Insecta</taxon>
        <taxon>Pterygota</taxon>
        <taxon>Neoptera</taxon>
        <taxon>Endopterygota</taxon>
        <taxon>Diptera</taxon>
        <taxon>Nematocera</taxon>
        <taxon>Culicoidea</taxon>
        <taxon>Culicidae</taxon>
        <taxon>Anophelinae</taxon>
        <taxon>Anopheles</taxon>
    </lineage>
</organism>
<dbReference type="AlphaFoldDB" id="A0A182NWY9"/>
<keyword evidence="1" id="KW-0812">Transmembrane</keyword>
<proteinExistence type="predicted"/>
<keyword evidence="1" id="KW-0472">Membrane</keyword>
<protein>
    <submittedName>
        <fullName evidence="2">Uncharacterized protein</fullName>
    </submittedName>
</protein>
<feature type="transmembrane region" description="Helical" evidence="1">
    <location>
        <begin position="63"/>
        <end position="84"/>
    </location>
</feature>
<dbReference type="EnsemblMetazoa" id="ADIR014391-RA">
    <property type="protein sequence ID" value="ADIR014391-PA"/>
    <property type="gene ID" value="ADIR014391"/>
</dbReference>
<dbReference type="Proteomes" id="UP000075884">
    <property type="component" value="Unassembled WGS sequence"/>
</dbReference>
<evidence type="ECO:0000313" key="2">
    <source>
        <dbReference type="EnsemblMetazoa" id="ADIR014391-PA"/>
    </source>
</evidence>
<reference evidence="2" key="2">
    <citation type="submission" date="2020-05" db="UniProtKB">
        <authorList>
            <consortium name="EnsemblMetazoa"/>
        </authorList>
    </citation>
    <scope>IDENTIFICATION</scope>
    <source>
        <strain evidence="2">WRAIR2</strain>
    </source>
</reference>
<keyword evidence="1" id="KW-1133">Transmembrane helix</keyword>
<evidence type="ECO:0000313" key="3">
    <source>
        <dbReference type="Proteomes" id="UP000075884"/>
    </source>
</evidence>